<name>A0A2T5G5G4_9BACL</name>
<accession>A0A2T5G5G4</accession>
<dbReference type="Proteomes" id="UP000244016">
    <property type="component" value="Unassembled WGS sequence"/>
</dbReference>
<feature type="region of interest" description="Disordered" evidence="1">
    <location>
        <begin position="1"/>
        <end position="38"/>
    </location>
</feature>
<protein>
    <submittedName>
        <fullName evidence="2">Uncharacterized protein</fullName>
    </submittedName>
</protein>
<evidence type="ECO:0000313" key="2">
    <source>
        <dbReference type="EMBL" id="PTQ51429.1"/>
    </source>
</evidence>
<proteinExistence type="predicted"/>
<gene>
    <name evidence="2" type="ORF">BLITH_1506</name>
</gene>
<comment type="caution">
    <text evidence="2">The sequence shown here is derived from an EMBL/GenBank/DDBJ whole genome shotgun (WGS) entry which is preliminary data.</text>
</comment>
<reference evidence="2 3" key="1">
    <citation type="submission" date="2017-08" db="EMBL/GenBank/DDBJ databases">
        <title>Burning lignite coal seam in the remote Altai Mountains harbors a hydrogen-driven thermophilic microbial community.</title>
        <authorList>
            <person name="Kadnikov V.V."/>
            <person name="Mardanov A.V."/>
            <person name="Ivasenko D."/>
            <person name="Beletsky A.V."/>
            <person name="Karnachuk O.V."/>
            <person name="Ravin N.V."/>
        </authorList>
    </citation>
    <scope>NUCLEOTIDE SEQUENCE [LARGE SCALE GENOMIC DNA]</scope>
    <source>
        <strain evidence="2">AL31</strain>
    </source>
</reference>
<evidence type="ECO:0000256" key="1">
    <source>
        <dbReference type="SAM" id="MobiDB-lite"/>
    </source>
</evidence>
<evidence type="ECO:0000313" key="3">
    <source>
        <dbReference type="Proteomes" id="UP000244016"/>
    </source>
</evidence>
<organism evidence="2 3">
    <name type="scientific">Brockia lithotrophica</name>
    <dbReference type="NCBI Taxonomy" id="933949"/>
    <lineage>
        <taxon>Bacteria</taxon>
        <taxon>Bacillati</taxon>
        <taxon>Bacillota</taxon>
        <taxon>Bacilli</taxon>
        <taxon>Bacillales</taxon>
        <taxon>Bacillales Family X. Incertae Sedis</taxon>
        <taxon>Brockia</taxon>
    </lineage>
</organism>
<dbReference type="EMBL" id="PEBW01000005">
    <property type="protein sequence ID" value="PTQ51429.1"/>
    <property type="molecule type" value="Genomic_DNA"/>
</dbReference>
<dbReference type="AlphaFoldDB" id="A0A2T5G5G4"/>
<sequence>MRSKGHSQPPRESMRHKKASPSRVRGGSAVPRKSYTGR</sequence>